<dbReference type="PATRIC" id="fig|47500.12.peg.1367"/>
<name>A0A0D1XV06_ANEMI</name>
<organism evidence="5 7">
    <name type="scientific">Aneurinibacillus migulanus</name>
    <name type="common">Bacillus migulanus</name>
    <dbReference type="NCBI Taxonomy" id="47500"/>
    <lineage>
        <taxon>Bacteria</taxon>
        <taxon>Bacillati</taxon>
        <taxon>Bacillota</taxon>
        <taxon>Bacilli</taxon>
        <taxon>Bacillales</taxon>
        <taxon>Paenibacillaceae</taxon>
        <taxon>Aneurinibacillus group</taxon>
        <taxon>Aneurinibacillus</taxon>
    </lineage>
</organism>
<reference evidence="5 7" key="1">
    <citation type="submission" date="2015-07" db="EMBL/GenBank/DDBJ databases">
        <title>Fjat-14205 dsm 2895.</title>
        <authorList>
            <person name="Liu B."/>
            <person name="Wang J."/>
            <person name="Zhu Y."/>
            <person name="Liu G."/>
            <person name="Chen Q."/>
            <person name="Chen Z."/>
            <person name="Lan J."/>
            <person name="Che J."/>
            <person name="Ge C."/>
            <person name="Shi H."/>
            <person name="Pan Z."/>
            <person name="Liu X."/>
        </authorList>
    </citation>
    <scope>NUCLEOTIDE SEQUENCE [LARGE SCALE GENOMIC DNA]</scope>
    <source>
        <strain evidence="5 7">DSM 2895</strain>
    </source>
</reference>
<dbReference type="RefSeq" id="WP_043063810.1">
    <property type="nucleotide sequence ID" value="NZ_BJOA01000082.1"/>
</dbReference>
<keyword evidence="7" id="KW-1185">Reference proteome</keyword>
<dbReference type="InterPro" id="IPR006343">
    <property type="entry name" value="DnaB/C_C"/>
</dbReference>
<dbReference type="Proteomes" id="UP000037269">
    <property type="component" value="Unassembled WGS sequence"/>
</dbReference>
<dbReference type="AlphaFoldDB" id="A0A0D1XV06"/>
<keyword evidence="6" id="KW-0067">ATP-binding</keyword>
<dbReference type="EMBL" id="FNED01000005">
    <property type="protein sequence ID" value="SDI56444.1"/>
    <property type="molecule type" value="Genomic_DNA"/>
</dbReference>
<feature type="domain" description="DnaB/C C-terminal" evidence="3">
    <location>
        <begin position="336"/>
        <end position="405"/>
    </location>
</feature>
<dbReference type="Proteomes" id="UP000182836">
    <property type="component" value="Unassembled WGS sequence"/>
</dbReference>
<dbReference type="InterPro" id="IPR034829">
    <property type="entry name" value="DnaD-like_sf"/>
</dbReference>
<sequence>MRWQETVPNDPYLIRVRRPISNAEIGYVIHLYQPLVGALPIGLYQTLFHNLSLASFSPVQGLHYGLMVTMAAPLDVILKARHQLEAIGLLEVYQIDEGGERTFEYVLQPPHSPDVFFRDDTLSIMLLNRVGKEFYRKLRRRFSAADAGRIPDTAERTRITKAFDEVFYHLSPSEMKVVKGTETYQFLQETEEESPLPSFNPNVNEARNYSESRLDFEFLEASLPKMVKRQELFTKEVKIELDNLAFTYGIDSEMMARLLQEPVVIPEDTIDLTTLRRRIKDWYGQENGRVPKIVAKEEIVFQSDTEVKEQEHLLSEAENHARLLASLSPLQLMEYYQRGGKIAPADQKIVEELLEQYQLPPGVVNVLLEYVMLAYDRQLPKDVIYKIAGHWKRHNIQTVQEAKRQARQFYMERKNGKTLFFDKKAPDEKKTTARGISGGRSKKKDEIPPLILQQLERQRKLQEQKAAPAEQGSGQPVSDSEHEKKRQRVKALLKAMGENKQ</sequence>
<comment type="similarity">
    <text evidence="1">Belongs to the DnaB/DnaD family.</text>
</comment>
<dbReference type="EMBL" id="LGUG01000002">
    <property type="protein sequence ID" value="KON99309.1"/>
    <property type="molecule type" value="Genomic_DNA"/>
</dbReference>
<feature type="region of interest" description="Disordered" evidence="2">
    <location>
        <begin position="425"/>
        <end position="501"/>
    </location>
</feature>
<evidence type="ECO:0000313" key="6">
    <source>
        <dbReference type="EMBL" id="SDI56444.1"/>
    </source>
</evidence>
<dbReference type="STRING" id="47500.AF333_00820"/>
<keyword evidence="6" id="KW-0347">Helicase</keyword>
<evidence type="ECO:0000259" key="3">
    <source>
        <dbReference type="Pfam" id="PF07261"/>
    </source>
</evidence>
<dbReference type="Gene3D" id="1.10.10.630">
    <property type="entry name" value="DnaD domain-like"/>
    <property type="match status" value="1"/>
</dbReference>
<evidence type="ECO:0000313" key="7">
    <source>
        <dbReference type="Proteomes" id="UP000037269"/>
    </source>
</evidence>
<gene>
    <name evidence="5" type="ORF">AF333_00820</name>
    <name evidence="6" type="ORF">SAMN04487909_105118</name>
</gene>
<protein>
    <submittedName>
        <fullName evidence="6">Replicative DNA helicase loader DnaB</fullName>
    </submittedName>
</protein>
<keyword evidence="6" id="KW-0547">Nucleotide-binding</keyword>
<reference evidence="6 8" key="2">
    <citation type="submission" date="2016-10" db="EMBL/GenBank/DDBJ databases">
        <authorList>
            <person name="de Groot N.N."/>
        </authorList>
    </citation>
    <scope>NUCLEOTIDE SEQUENCE [LARGE SCALE GENOMIC DNA]</scope>
    <source>
        <strain evidence="6 8">DSM 2895</strain>
    </source>
</reference>
<dbReference type="Pfam" id="PF25888">
    <property type="entry name" value="WHD_DnaB"/>
    <property type="match status" value="1"/>
</dbReference>
<feature type="domain" description="Replicative helicase loading/DNA remodeling protein DnaB N-terminal winged helix" evidence="4">
    <location>
        <begin position="8"/>
        <end position="174"/>
    </location>
</feature>
<dbReference type="Pfam" id="PF07261">
    <property type="entry name" value="DnaB_2"/>
    <property type="match status" value="1"/>
</dbReference>
<accession>A0A0D1XV06</accession>
<evidence type="ECO:0000313" key="8">
    <source>
        <dbReference type="Proteomes" id="UP000182836"/>
    </source>
</evidence>
<proteinExistence type="inferred from homology"/>
<dbReference type="GO" id="GO:0004386">
    <property type="term" value="F:helicase activity"/>
    <property type="evidence" value="ECO:0007669"/>
    <property type="project" value="UniProtKB-KW"/>
</dbReference>
<keyword evidence="6" id="KW-0378">Hydrolase</keyword>
<evidence type="ECO:0000259" key="4">
    <source>
        <dbReference type="Pfam" id="PF25888"/>
    </source>
</evidence>
<evidence type="ECO:0000313" key="5">
    <source>
        <dbReference type="EMBL" id="KON99309.1"/>
    </source>
</evidence>
<dbReference type="InterPro" id="IPR058660">
    <property type="entry name" value="WHD_DnaB"/>
</dbReference>
<dbReference type="GeneID" id="42303757"/>
<evidence type="ECO:0000256" key="1">
    <source>
        <dbReference type="ARBA" id="ARBA00093462"/>
    </source>
</evidence>
<dbReference type="OrthoDB" id="2082007at2"/>
<evidence type="ECO:0000256" key="2">
    <source>
        <dbReference type="SAM" id="MobiDB-lite"/>
    </source>
</evidence>